<gene>
    <name evidence="9" type="ORF">VKT23_016504</name>
</gene>
<dbReference type="SUPFAM" id="SSF56112">
    <property type="entry name" value="Protein kinase-like (PK-like)"/>
    <property type="match status" value="1"/>
</dbReference>
<keyword evidence="3" id="KW-0067">ATP-binding</keyword>
<feature type="compositionally biased region" description="Polar residues" evidence="6">
    <location>
        <begin position="96"/>
        <end position="115"/>
    </location>
</feature>
<evidence type="ECO:0000259" key="7">
    <source>
        <dbReference type="PROSITE" id="PS50011"/>
    </source>
</evidence>
<feature type="compositionally biased region" description="Pro residues" evidence="6">
    <location>
        <begin position="939"/>
        <end position="955"/>
    </location>
</feature>
<evidence type="ECO:0000313" key="9">
    <source>
        <dbReference type="EMBL" id="KAK7441843.1"/>
    </source>
</evidence>
<feature type="region of interest" description="Disordered" evidence="6">
    <location>
        <begin position="897"/>
        <end position="1037"/>
    </location>
</feature>
<comment type="catalytic activity">
    <reaction evidence="4">
        <text>L-threonyl-[protein] + ATP = O-phospho-L-threonyl-[protein] + ADP + H(+)</text>
        <dbReference type="Rhea" id="RHEA:46608"/>
        <dbReference type="Rhea" id="RHEA-COMP:11060"/>
        <dbReference type="Rhea" id="RHEA-COMP:11605"/>
        <dbReference type="ChEBI" id="CHEBI:15378"/>
        <dbReference type="ChEBI" id="CHEBI:30013"/>
        <dbReference type="ChEBI" id="CHEBI:30616"/>
        <dbReference type="ChEBI" id="CHEBI:61977"/>
        <dbReference type="ChEBI" id="CHEBI:456216"/>
        <dbReference type="EC" id="2.7.11.1"/>
    </reaction>
</comment>
<evidence type="ECO:0008006" key="11">
    <source>
        <dbReference type="Google" id="ProtNLM"/>
    </source>
</evidence>
<feature type="compositionally biased region" description="Basic residues" evidence="6">
    <location>
        <begin position="118"/>
        <end position="132"/>
    </location>
</feature>
<feature type="compositionally biased region" description="Polar residues" evidence="6">
    <location>
        <begin position="250"/>
        <end position="283"/>
    </location>
</feature>
<feature type="compositionally biased region" description="Low complexity" evidence="6">
    <location>
        <begin position="353"/>
        <end position="366"/>
    </location>
</feature>
<keyword evidence="10" id="KW-1185">Reference proteome</keyword>
<evidence type="ECO:0000256" key="6">
    <source>
        <dbReference type="SAM" id="MobiDB-lite"/>
    </source>
</evidence>
<evidence type="ECO:0000256" key="5">
    <source>
        <dbReference type="ARBA" id="ARBA00048679"/>
    </source>
</evidence>
<proteinExistence type="inferred from homology"/>
<feature type="compositionally biased region" description="Basic and acidic residues" evidence="6">
    <location>
        <begin position="460"/>
        <end position="472"/>
    </location>
</feature>
<dbReference type="InterPro" id="IPR020635">
    <property type="entry name" value="Tyr_kinase_cat_dom"/>
</dbReference>
<feature type="compositionally biased region" description="Polar residues" evidence="6">
    <location>
        <begin position="305"/>
        <end position="323"/>
    </location>
</feature>
<comment type="caution">
    <text evidence="9">The sequence shown here is derived from an EMBL/GenBank/DDBJ whole genome shotgun (WGS) entry which is preliminary data.</text>
</comment>
<feature type="compositionally biased region" description="Polar residues" evidence="6">
    <location>
        <begin position="47"/>
        <end position="70"/>
    </location>
</feature>
<feature type="compositionally biased region" description="Low complexity" evidence="6">
    <location>
        <begin position="851"/>
        <end position="878"/>
    </location>
</feature>
<feature type="compositionally biased region" description="Polar residues" evidence="6">
    <location>
        <begin position="709"/>
        <end position="722"/>
    </location>
</feature>
<comment type="similarity">
    <text evidence="1">Belongs to the protein kinase superfamily. STE Ser/Thr protein kinase family. STE20 subfamily.</text>
</comment>
<evidence type="ECO:0000256" key="1">
    <source>
        <dbReference type="ARBA" id="ARBA00008874"/>
    </source>
</evidence>
<feature type="compositionally biased region" description="Low complexity" evidence="6">
    <location>
        <begin position="660"/>
        <end position="708"/>
    </location>
</feature>
<feature type="compositionally biased region" description="Pro residues" evidence="6">
    <location>
        <begin position="629"/>
        <end position="644"/>
    </location>
</feature>
<feature type="compositionally biased region" description="Low complexity" evidence="6">
    <location>
        <begin position="226"/>
        <end position="249"/>
    </location>
</feature>
<name>A0ABR1IZI4_9AGAR</name>
<dbReference type="PROSITE" id="PS50011">
    <property type="entry name" value="PROTEIN_KINASE_DOM"/>
    <property type="match status" value="1"/>
</dbReference>
<feature type="compositionally biased region" description="Basic and acidic residues" evidence="6">
    <location>
        <begin position="898"/>
        <end position="908"/>
    </location>
</feature>
<dbReference type="Gene3D" id="3.90.810.10">
    <property type="entry name" value="CRIB domain"/>
    <property type="match status" value="1"/>
</dbReference>
<feature type="region of interest" description="Disordered" evidence="6">
    <location>
        <begin position="25"/>
        <end position="156"/>
    </location>
</feature>
<feature type="compositionally biased region" description="Low complexity" evidence="6">
    <location>
        <begin position="553"/>
        <end position="579"/>
    </location>
</feature>
<comment type="catalytic activity">
    <reaction evidence="5">
        <text>L-seryl-[protein] + ATP = O-phospho-L-seryl-[protein] + ADP + H(+)</text>
        <dbReference type="Rhea" id="RHEA:17989"/>
        <dbReference type="Rhea" id="RHEA-COMP:9863"/>
        <dbReference type="Rhea" id="RHEA-COMP:11604"/>
        <dbReference type="ChEBI" id="CHEBI:15378"/>
        <dbReference type="ChEBI" id="CHEBI:29999"/>
        <dbReference type="ChEBI" id="CHEBI:30616"/>
        <dbReference type="ChEBI" id="CHEBI:83421"/>
        <dbReference type="ChEBI" id="CHEBI:456216"/>
        <dbReference type="EC" id="2.7.11.1"/>
    </reaction>
</comment>
<dbReference type="Pfam" id="PF00786">
    <property type="entry name" value="PBD"/>
    <property type="match status" value="1"/>
</dbReference>
<dbReference type="EMBL" id="JBANRG010000061">
    <property type="protein sequence ID" value="KAK7441843.1"/>
    <property type="molecule type" value="Genomic_DNA"/>
</dbReference>
<feature type="compositionally biased region" description="Basic residues" evidence="6">
    <location>
        <begin position="736"/>
        <end position="754"/>
    </location>
</feature>
<evidence type="ECO:0000313" key="10">
    <source>
        <dbReference type="Proteomes" id="UP001498398"/>
    </source>
</evidence>
<dbReference type="PANTHER" id="PTHR45832">
    <property type="entry name" value="SERINE/THREONINE-PROTEIN KINASE SAMKA-RELATED-RELATED"/>
    <property type="match status" value="1"/>
</dbReference>
<dbReference type="InterPro" id="IPR011009">
    <property type="entry name" value="Kinase-like_dom_sf"/>
</dbReference>
<feature type="compositionally biased region" description="Basic and acidic residues" evidence="6">
    <location>
        <begin position="755"/>
        <end position="766"/>
    </location>
</feature>
<protein>
    <recommendedName>
        <fullName evidence="11">Non-specific serine/threonine protein kinase</fullName>
    </recommendedName>
</protein>
<evidence type="ECO:0000256" key="3">
    <source>
        <dbReference type="ARBA" id="ARBA00022840"/>
    </source>
</evidence>
<feature type="compositionally biased region" description="Low complexity" evidence="6">
    <location>
        <begin position="600"/>
        <end position="628"/>
    </location>
</feature>
<dbReference type="InterPro" id="IPR036936">
    <property type="entry name" value="CRIB_dom_sf"/>
</dbReference>
<feature type="compositionally biased region" description="Low complexity" evidence="6">
    <location>
        <begin position="1001"/>
        <end position="1024"/>
    </location>
</feature>
<dbReference type="PANTHER" id="PTHR45832:SF22">
    <property type="entry name" value="SERINE_THREONINE-PROTEIN KINASE SAMKA-RELATED"/>
    <property type="match status" value="1"/>
</dbReference>
<feature type="compositionally biased region" description="Acidic residues" evidence="6">
    <location>
        <begin position="767"/>
        <end position="788"/>
    </location>
</feature>
<dbReference type="InterPro" id="IPR000095">
    <property type="entry name" value="CRIB_dom"/>
</dbReference>
<feature type="compositionally biased region" description="Basic residues" evidence="6">
    <location>
        <begin position="494"/>
        <end position="503"/>
    </location>
</feature>
<feature type="region of interest" description="Disordered" evidence="6">
    <location>
        <begin position="206"/>
        <end position="878"/>
    </location>
</feature>
<organism evidence="9 10">
    <name type="scientific">Marasmiellus scandens</name>
    <dbReference type="NCBI Taxonomy" id="2682957"/>
    <lineage>
        <taxon>Eukaryota</taxon>
        <taxon>Fungi</taxon>
        <taxon>Dikarya</taxon>
        <taxon>Basidiomycota</taxon>
        <taxon>Agaricomycotina</taxon>
        <taxon>Agaricomycetes</taxon>
        <taxon>Agaricomycetidae</taxon>
        <taxon>Agaricales</taxon>
        <taxon>Marasmiineae</taxon>
        <taxon>Omphalotaceae</taxon>
        <taxon>Marasmiellus</taxon>
    </lineage>
</organism>
<dbReference type="InterPro" id="IPR051931">
    <property type="entry name" value="PAK3-like"/>
</dbReference>
<dbReference type="PROSITE" id="PS50108">
    <property type="entry name" value="CRIB"/>
    <property type="match status" value="1"/>
</dbReference>
<dbReference type="Proteomes" id="UP001498398">
    <property type="component" value="Unassembled WGS sequence"/>
</dbReference>
<dbReference type="InterPro" id="IPR000719">
    <property type="entry name" value="Prot_kinase_dom"/>
</dbReference>
<feature type="compositionally biased region" description="Low complexity" evidence="6">
    <location>
        <begin position="515"/>
        <end position="525"/>
    </location>
</feature>
<evidence type="ECO:0000259" key="8">
    <source>
        <dbReference type="PROSITE" id="PS50108"/>
    </source>
</evidence>
<feature type="compositionally biased region" description="Polar residues" evidence="6">
    <location>
        <begin position="77"/>
        <end position="86"/>
    </location>
</feature>
<sequence>MSSVSSSGASTKSSRFSTLKVFGKFGSSNKDSLKPPPLPPKDVYFRNNRSLVSLSTESNPGTPATPSSASLGPPPQLQSLQAQYAQKSGPFHPASSMMSLVSSVDYTSDSQQTERQAIKPKKSGFFKLKRGPKSPSVMSTSTGDDLGTPESAGEDENISMPWNFTHNIHVDETYNGMPPSWTVSLAEAGFTEVEIAAIYARKQAGTLTPGGPGSIYNSERPRSPMSIKSSTSTVPSSQFRSPSISSGGSNAPTVPTLTRQPPPRSTSLPRQFSDASLRSQGQPQPFPVNPMVGRALGNGLPSNPRPQRSRNNSGSSTALSISVESGAGRPNVVLEQGTLDGEARRNHKRDRSGSQGQGQKSSPLGSKPSRPYASTTDLVSGPQEPSPSESAHSQTRRTYYVANGSPAVNSLISPPPAYGAVAGARVDEDNEEEQVETGPNGYPLEKTPGVGRSGSKRRRTDATIKRNMDLAERSPSPRQSTSSRELSEQEKRERRQSRRRSKRTFPGVSSHGHSDSVASAQSSSGSGAGSHHSRSESGSSRGHRKQESFSTKLNLPLDLGASLGLGLGFSLDLDSSGPLESWSESVLEKLKSPTPSTFDKTTSNLSTKSLTTSSPSTQQPEQQNSLPPSRSPTRPPQPKRPVPPVVIEDHDSPTSAGSQFSFPISQTPISPPSSASKQFPMSPLSPGLSPTPPATAASGSTGAPPTSANTMLSVSPSPNTGLFNELMEIVGEPGRKTGKGRKGKSNGKTKRRRSRDASPIRRIRGDDYDDDDEEEEGVSDEEEDEEEERDRYSAPALSESHSPTIPLSPRGRNEDGNRASAYRIRGSEAIPVGIEEQVGQDDRLLSAGIGRKVSSSSLSTDSNRNSTRSSTSTMSNVTVTHLTATSTVVRRAVATKVDIVDVSKDEQSSSRTSSPKPSPTVIDKPLPSPSVSSLRTRSPVPPALPLPDFPAPPSSMPRLNSPRMTEFMRPESPGVSSLRHPASPQSSTFGSEEDSASTYASGSGSMSFKSSKTSTTSTSTSPTTEHAIKEEPEEDNEDGVVYYLDNKPSPRPTQTNFPVIHEHHKFMKSVSDTFGGAKGDTPPPTYVPDDDYEVIQEEEYAQPPCSKHLNNVNVSRSPTLGNGSANATTARPTIVISNTSTIQPGPLSSLASAVTPITPAHRYRGWLSEVVKPLEQFIDEAIDPREYYLDLQEIAEGESGSVFAARISPDADLGKLGLPPMVKAQDIENQESGQTSLVAIKSVAILPSGSAKLDDLKKELALLKGLAHPNVLGLDALYVDLVEDSLWIRMELMERSLADVVGLVDQGLVLQERTIARFTSDILEALQYLRDSNIAHRDVRSDNLLLNSDGVLKLTDFSNAVRVSTSSPICTDNVGVLYWQAPEVRSGSYNPLKVDVWSVGATVWEMAEAEPPFASTTSEPADRWPALKRPQLYSPAFRDFLRLCSEPAASRPDPLELLKNGFVSNTCGRAVIVQLLQQCMAIEKVMQEQDQDSDS</sequence>
<reference evidence="9 10" key="1">
    <citation type="submission" date="2024-01" db="EMBL/GenBank/DDBJ databases">
        <title>A draft genome for the cacao thread blight pathogen Marasmiellus scandens.</title>
        <authorList>
            <person name="Baruah I.K."/>
            <person name="Leung J."/>
            <person name="Bukari Y."/>
            <person name="Amoako-Attah I."/>
            <person name="Meinhardt L.W."/>
            <person name="Bailey B.A."/>
            <person name="Cohen S.P."/>
        </authorList>
    </citation>
    <scope>NUCLEOTIDE SEQUENCE [LARGE SCALE GENOMIC DNA]</scope>
    <source>
        <strain evidence="9 10">GH-19</strain>
    </source>
</reference>
<dbReference type="Pfam" id="PF00069">
    <property type="entry name" value="Pkinase"/>
    <property type="match status" value="1"/>
</dbReference>
<feature type="domain" description="Protein kinase" evidence="7">
    <location>
        <begin position="1188"/>
        <end position="1463"/>
    </location>
</feature>
<evidence type="ECO:0000256" key="4">
    <source>
        <dbReference type="ARBA" id="ARBA00047899"/>
    </source>
</evidence>
<feature type="compositionally biased region" description="Low complexity" evidence="6">
    <location>
        <begin position="473"/>
        <end position="484"/>
    </location>
</feature>
<keyword evidence="2" id="KW-0547">Nucleotide-binding</keyword>
<feature type="compositionally biased region" description="Polar residues" evidence="6">
    <location>
        <begin position="983"/>
        <end position="1000"/>
    </location>
</feature>
<feature type="domain" description="CRIB" evidence="8">
    <location>
        <begin position="158"/>
        <end position="171"/>
    </location>
</feature>
<evidence type="ECO:0000256" key="2">
    <source>
        <dbReference type="ARBA" id="ARBA00022741"/>
    </source>
</evidence>
<dbReference type="SMART" id="SM00219">
    <property type="entry name" value="TyrKc"/>
    <property type="match status" value="1"/>
</dbReference>
<accession>A0ABR1IZI4</accession>
<feature type="compositionally biased region" description="Polar residues" evidence="6">
    <location>
        <begin position="386"/>
        <end position="397"/>
    </location>
</feature>
<dbReference type="Gene3D" id="1.10.510.10">
    <property type="entry name" value="Transferase(Phosphotransferase) domain 1"/>
    <property type="match status" value="1"/>
</dbReference>